<keyword evidence="5 8" id="KW-0812">Transmembrane</keyword>
<feature type="transmembrane region" description="Helical" evidence="8">
    <location>
        <begin position="248"/>
        <end position="266"/>
    </location>
</feature>
<feature type="transmembrane region" description="Helical" evidence="8">
    <location>
        <begin position="6"/>
        <end position="24"/>
    </location>
</feature>
<feature type="transmembrane region" description="Helical" evidence="8">
    <location>
        <begin position="125"/>
        <end position="146"/>
    </location>
</feature>
<evidence type="ECO:0000313" key="9">
    <source>
        <dbReference type="EMBL" id="BCD98613.1"/>
    </source>
</evidence>
<dbReference type="AlphaFoldDB" id="A0AAN2BL02"/>
<dbReference type="InterPro" id="IPR003804">
    <property type="entry name" value="Lactate_perm"/>
</dbReference>
<feature type="transmembrane region" description="Helical" evidence="8">
    <location>
        <begin position="219"/>
        <end position="242"/>
    </location>
</feature>
<feature type="transmembrane region" description="Helical" evidence="8">
    <location>
        <begin position="99"/>
        <end position="119"/>
    </location>
</feature>
<feature type="transmembrane region" description="Helical" evidence="8">
    <location>
        <begin position="184"/>
        <end position="207"/>
    </location>
</feature>
<comment type="subcellular location">
    <subcellularLocation>
        <location evidence="8">Cell inner membrane</location>
        <topology evidence="8">Multi-pass membrane protein</topology>
    </subcellularLocation>
    <subcellularLocation>
        <location evidence="1">Cell membrane</location>
        <topology evidence="1">Multi-pass membrane protein</topology>
    </subcellularLocation>
</comment>
<organism evidence="9 10">
    <name type="scientific">Marinagarivorans cellulosilyticus</name>
    <dbReference type="NCBI Taxonomy" id="2721545"/>
    <lineage>
        <taxon>Bacteria</taxon>
        <taxon>Pseudomonadati</taxon>
        <taxon>Pseudomonadota</taxon>
        <taxon>Gammaproteobacteria</taxon>
        <taxon>Cellvibrionales</taxon>
        <taxon>Cellvibrionaceae</taxon>
        <taxon>Marinagarivorans</taxon>
    </lineage>
</organism>
<feature type="transmembrane region" description="Helical" evidence="8">
    <location>
        <begin position="31"/>
        <end position="52"/>
    </location>
</feature>
<evidence type="ECO:0000256" key="5">
    <source>
        <dbReference type="ARBA" id="ARBA00022692"/>
    </source>
</evidence>
<evidence type="ECO:0000256" key="2">
    <source>
        <dbReference type="ARBA" id="ARBA00010100"/>
    </source>
</evidence>
<dbReference type="PANTHER" id="PTHR30003">
    <property type="entry name" value="L-LACTATE PERMEASE"/>
    <property type="match status" value="1"/>
</dbReference>
<proteinExistence type="inferred from homology"/>
<keyword evidence="6 8" id="KW-1133">Transmembrane helix</keyword>
<keyword evidence="10" id="KW-1185">Reference proteome</keyword>
<dbReference type="EMBL" id="AP023086">
    <property type="protein sequence ID" value="BCD98613.1"/>
    <property type="molecule type" value="Genomic_DNA"/>
</dbReference>
<feature type="transmembrane region" description="Helical" evidence="8">
    <location>
        <begin position="58"/>
        <end position="78"/>
    </location>
</feature>
<accession>A0AAN2BL02</accession>
<evidence type="ECO:0000313" key="10">
    <source>
        <dbReference type="Proteomes" id="UP001320119"/>
    </source>
</evidence>
<name>A0AAN2BL02_9GAMM</name>
<dbReference type="GO" id="GO:0015129">
    <property type="term" value="F:lactate transmembrane transporter activity"/>
    <property type="evidence" value="ECO:0007669"/>
    <property type="project" value="UniProtKB-UniRule"/>
</dbReference>
<keyword evidence="7 8" id="KW-0472">Membrane</keyword>
<protein>
    <recommendedName>
        <fullName evidence="8">L-lactate permease</fullName>
    </recommendedName>
</protein>
<evidence type="ECO:0000256" key="3">
    <source>
        <dbReference type="ARBA" id="ARBA00022448"/>
    </source>
</evidence>
<dbReference type="NCBIfam" id="TIGR00795">
    <property type="entry name" value="lctP"/>
    <property type="match status" value="1"/>
</dbReference>
<dbReference type="PANTHER" id="PTHR30003:SF0">
    <property type="entry name" value="GLYCOLATE PERMEASE GLCA-RELATED"/>
    <property type="match status" value="1"/>
</dbReference>
<comment type="similarity">
    <text evidence="2 8">Belongs to the lactate permease family.</text>
</comment>
<dbReference type="GO" id="GO:0005886">
    <property type="term" value="C:plasma membrane"/>
    <property type="evidence" value="ECO:0007669"/>
    <property type="project" value="UniProtKB-SubCell"/>
</dbReference>
<feature type="transmembrane region" description="Helical" evidence="8">
    <location>
        <begin position="514"/>
        <end position="533"/>
    </location>
</feature>
<evidence type="ECO:0000256" key="1">
    <source>
        <dbReference type="ARBA" id="ARBA00004651"/>
    </source>
</evidence>
<keyword evidence="8" id="KW-0997">Cell inner membrane</keyword>
<comment type="function">
    <text evidence="8">Uptake of L-lactate across the membrane. Can also transport D-lactate and glycolate.</text>
</comment>
<keyword evidence="4" id="KW-1003">Cell membrane</keyword>
<dbReference type="Pfam" id="PF02652">
    <property type="entry name" value="Lactate_perm"/>
    <property type="match status" value="1"/>
</dbReference>
<feature type="transmembrane region" description="Helical" evidence="8">
    <location>
        <begin position="292"/>
        <end position="311"/>
    </location>
</feature>
<sequence length="534" mass="56888">MYILSAAVPIFSVLVLLVALRLPASKAMPLSLLLTFIGCFWVWKMPFVHIFAAATEGVVIAVSILWIVFGAIALLNVLKKVGAIEIIQQGFTQLTPDRRIQAIVIAWLFGAFLEGASGFGSPAAIAAPLLCSLGFPPIAAVVAALVGDSAPVTFGAVGTPILIGLTEGAPSLSPTEIQAIASRAALFDIAVATFIPLLIAMLLTRYWGERKSWREGLEIWPFALLCGASFTITAWAVCTFLGPEFPSIIGGLVGLGCALLAIKKNYLMPKKIWRFKNDEPQLLPHGPSRQQLLFAWAPYFAVASLLVLSRIDALPIKALLKQITINTGPILGSNIQTSFEPLYSPAMIFIVVAVITQLAAKQVQANVNRKTIEPDLQTPWLNALKTLLPTSIALMASVPMVRMFIHSDINNQGLEAMPIVLAELAANQFSAAWPIFAPFVGALGSFVAGSATFSNMMFSNLQLAVAQQLNLPTTNMLALQLLGSNAGNMICVSNVVAAASVVKIAGSEGQIIRHTLLPMLLYVLAAGTIGLLLV</sequence>
<keyword evidence="3 8" id="KW-0813">Transport</keyword>
<feature type="transmembrane region" description="Helical" evidence="8">
    <location>
        <begin position="478"/>
        <end position="502"/>
    </location>
</feature>
<evidence type="ECO:0000256" key="6">
    <source>
        <dbReference type="ARBA" id="ARBA00022989"/>
    </source>
</evidence>
<reference evidence="9 10" key="1">
    <citation type="journal article" date="2022" name="IScience">
        <title>An ultrasensitive nanofiber-based assay for enzymatic hydrolysis and deep-sea microbial degradation of cellulose.</title>
        <authorList>
            <person name="Tsudome M."/>
            <person name="Tachioka M."/>
            <person name="Miyazaki M."/>
            <person name="Uchimura K."/>
            <person name="Tsuda M."/>
            <person name="Takaki Y."/>
            <person name="Deguchi S."/>
        </authorList>
    </citation>
    <scope>NUCLEOTIDE SEQUENCE [LARGE SCALE GENOMIC DNA]</scope>
    <source>
        <strain evidence="9 10">GE09</strain>
    </source>
</reference>
<evidence type="ECO:0000256" key="8">
    <source>
        <dbReference type="RuleBase" id="RU365092"/>
    </source>
</evidence>
<feature type="transmembrane region" description="Helical" evidence="8">
    <location>
        <begin position="153"/>
        <end position="172"/>
    </location>
</feature>
<feature type="transmembrane region" description="Helical" evidence="8">
    <location>
        <begin position="342"/>
        <end position="360"/>
    </location>
</feature>
<evidence type="ECO:0000256" key="7">
    <source>
        <dbReference type="ARBA" id="ARBA00023136"/>
    </source>
</evidence>
<dbReference type="KEGG" id="marq:MARGE09_P2814"/>
<dbReference type="RefSeq" id="WP_236983091.1">
    <property type="nucleotide sequence ID" value="NZ_AP023086.1"/>
</dbReference>
<evidence type="ECO:0000256" key="4">
    <source>
        <dbReference type="ARBA" id="ARBA00022475"/>
    </source>
</evidence>
<feature type="transmembrane region" description="Helical" evidence="8">
    <location>
        <begin position="435"/>
        <end position="458"/>
    </location>
</feature>
<dbReference type="Proteomes" id="UP001320119">
    <property type="component" value="Chromosome"/>
</dbReference>
<dbReference type="GO" id="GO:0015295">
    <property type="term" value="F:solute:proton symporter activity"/>
    <property type="evidence" value="ECO:0007669"/>
    <property type="project" value="TreeGrafter"/>
</dbReference>
<gene>
    <name evidence="9" type="ORF">MARGE09_P2814</name>
</gene>